<feature type="domain" description="DUF7083" evidence="1">
    <location>
        <begin position="45"/>
        <end position="106"/>
    </location>
</feature>
<gene>
    <name evidence="2" type="ORF">OESDEN_24128</name>
</gene>
<dbReference type="EMBL" id="KN611940">
    <property type="protein sequence ID" value="KHJ76252.1"/>
    <property type="molecule type" value="Genomic_DNA"/>
</dbReference>
<dbReference type="AlphaFoldDB" id="A0A0B1RYG4"/>
<evidence type="ECO:0000313" key="2">
    <source>
        <dbReference type="EMBL" id="KHJ76252.1"/>
    </source>
</evidence>
<dbReference type="OrthoDB" id="5873101at2759"/>
<sequence length="108" mass="12301">MAAAGDDSQLAKLLEAMIEQTRLQHQEMKSLFTAFTSSQNTAVCEQGSKFTPDDETDVTFDYWFKRYGPLIRSSALSHGKKRDLILMKLDEDAYRKYANAVLPLQPHE</sequence>
<dbReference type="Pfam" id="PF23309">
    <property type="entry name" value="DUF7083"/>
    <property type="match status" value="1"/>
</dbReference>
<accession>A0A0B1RYG4</accession>
<name>A0A0B1RYG4_OESDE</name>
<organism evidence="2 3">
    <name type="scientific">Oesophagostomum dentatum</name>
    <name type="common">Nodular worm</name>
    <dbReference type="NCBI Taxonomy" id="61180"/>
    <lineage>
        <taxon>Eukaryota</taxon>
        <taxon>Metazoa</taxon>
        <taxon>Ecdysozoa</taxon>
        <taxon>Nematoda</taxon>
        <taxon>Chromadorea</taxon>
        <taxon>Rhabditida</taxon>
        <taxon>Rhabditina</taxon>
        <taxon>Rhabditomorpha</taxon>
        <taxon>Strongyloidea</taxon>
        <taxon>Strongylidae</taxon>
        <taxon>Oesophagostomum</taxon>
    </lineage>
</organism>
<protein>
    <recommendedName>
        <fullName evidence="1">DUF7083 domain-containing protein</fullName>
    </recommendedName>
</protein>
<reference evidence="2 3" key="1">
    <citation type="submission" date="2014-03" db="EMBL/GenBank/DDBJ databases">
        <title>Draft genome of the hookworm Oesophagostomum dentatum.</title>
        <authorList>
            <person name="Mitreva M."/>
        </authorList>
    </citation>
    <scope>NUCLEOTIDE SEQUENCE [LARGE SCALE GENOMIC DNA]</scope>
    <source>
        <strain evidence="2 3">OD-Hann</strain>
    </source>
</reference>
<dbReference type="Proteomes" id="UP000053660">
    <property type="component" value="Unassembled WGS sequence"/>
</dbReference>
<dbReference type="InterPro" id="IPR055510">
    <property type="entry name" value="DUF7083"/>
</dbReference>
<proteinExistence type="predicted"/>
<keyword evidence="3" id="KW-1185">Reference proteome</keyword>
<feature type="non-terminal residue" evidence="2">
    <location>
        <position position="108"/>
    </location>
</feature>
<evidence type="ECO:0000259" key="1">
    <source>
        <dbReference type="Pfam" id="PF23309"/>
    </source>
</evidence>
<evidence type="ECO:0000313" key="3">
    <source>
        <dbReference type="Proteomes" id="UP000053660"/>
    </source>
</evidence>